<dbReference type="AlphaFoldDB" id="A0AAI8VW28"/>
<dbReference type="Gene3D" id="3.40.710.10">
    <property type="entry name" value="DD-peptidase/beta-lactamase superfamily"/>
    <property type="match status" value="2"/>
</dbReference>
<feature type="domain" description="Beta-lactamase-related" evidence="3">
    <location>
        <begin position="2"/>
        <end position="81"/>
    </location>
</feature>
<feature type="region of interest" description="Disordered" evidence="2">
    <location>
        <begin position="85"/>
        <end position="200"/>
    </location>
</feature>
<proteinExistence type="inferred from homology"/>
<protein>
    <submittedName>
        <fullName evidence="4">Uu.00g074400.m01.CDS01</fullName>
    </submittedName>
</protein>
<accession>A0AAI8VW28</accession>
<dbReference type="InterPro" id="IPR012338">
    <property type="entry name" value="Beta-lactam/transpept-like"/>
</dbReference>
<comment type="similarity">
    <text evidence="1">Belongs to the peptidase S12 family.</text>
</comment>
<evidence type="ECO:0000313" key="5">
    <source>
        <dbReference type="Proteomes" id="UP001295740"/>
    </source>
</evidence>
<feature type="domain" description="Beta-lactamase-related" evidence="3">
    <location>
        <begin position="187"/>
        <end position="417"/>
    </location>
</feature>
<dbReference type="InterPro" id="IPR001466">
    <property type="entry name" value="Beta-lactam-related"/>
</dbReference>
<reference evidence="4" key="1">
    <citation type="submission" date="2023-10" db="EMBL/GenBank/DDBJ databases">
        <authorList>
            <person name="Hackl T."/>
        </authorList>
    </citation>
    <scope>NUCLEOTIDE SEQUENCE</scope>
</reference>
<dbReference type="InterPro" id="IPR050491">
    <property type="entry name" value="AmpC-like"/>
</dbReference>
<evidence type="ECO:0000313" key="4">
    <source>
        <dbReference type="EMBL" id="CAJ2511815.1"/>
    </source>
</evidence>
<evidence type="ECO:0000259" key="3">
    <source>
        <dbReference type="Pfam" id="PF00144"/>
    </source>
</evidence>
<dbReference type="PANTHER" id="PTHR46825">
    <property type="entry name" value="D-ALANYL-D-ALANINE-CARBOXYPEPTIDASE/ENDOPEPTIDASE AMPH"/>
    <property type="match status" value="1"/>
</dbReference>
<evidence type="ECO:0000256" key="1">
    <source>
        <dbReference type="ARBA" id="ARBA00038215"/>
    </source>
</evidence>
<feature type="compositionally biased region" description="Basic and acidic residues" evidence="2">
    <location>
        <begin position="107"/>
        <end position="119"/>
    </location>
</feature>
<dbReference type="Pfam" id="PF00144">
    <property type="entry name" value="Beta-lactamase"/>
    <property type="match status" value="2"/>
</dbReference>
<dbReference type="PANTHER" id="PTHR46825:SF14">
    <property type="entry name" value="BETA-LACTAMASE-RELATED DOMAIN-CONTAINING PROTEIN"/>
    <property type="match status" value="1"/>
</dbReference>
<name>A0AAI8VW28_9PEZI</name>
<keyword evidence="5" id="KW-1185">Reference proteome</keyword>
<sequence>MFLSAAVGILVDQVHMGWDDPISKYIPEFKRANDPRDCEEITIRQALLHSIGLGRPQTLLLGPNGYFLGDEVTFVRVLRGTPRLDDDRDQAVDADSDVVPHSESGADEPRKEEKGDVPREAPIGARQETFEGTVEGGSDRVDEGHERGYAEGHAKQVEKRSDEALHEEQRPRKRSKGAQEDQEEGPTKEGPTDTPGPQPVYNNLLYGLIALAVQNASGQRYSDFVQENILDPLDMRHTVVNRSKLESNLNVAHGYAQLQDGSYTRVATEDYTDENHAPILGAAGIRSSVNDMLEWTSTLLRAYHAPTEDSVVREIPTLWKSQRDIDGKVSYALGYYCGYLPVATIGGNGINCRTEERDPSFFDAHTIGRDSPRRFFIGHNGVWSGYASAVFMFPETKSAVMALANGLNLSDAADWSAKILTQALFDMKPHVDLLPLVKREAGAWYRVFCEMLIEWLEHRSVPDREADLHEYIGKYEGFGTRITIFLQEETGRLAVMFNSCRKWTCDRELYNKDVYSFLPLTRDQMLTKGMVDWDDYNVGLLHFQRGPTEEVHRLCWMYDATEPYANFEKV</sequence>
<gene>
    <name evidence="4" type="ORF">KHLLAP_LOCUS12283</name>
</gene>
<dbReference type="SUPFAM" id="SSF56601">
    <property type="entry name" value="beta-lactamase/transpeptidase-like"/>
    <property type="match status" value="2"/>
</dbReference>
<dbReference type="Proteomes" id="UP001295740">
    <property type="component" value="Unassembled WGS sequence"/>
</dbReference>
<evidence type="ECO:0000256" key="2">
    <source>
        <dbReference type="SAM" id="MobiDB-lite"/>
    </source>
</evidence>
<organism evidence="4 5">
    <name type="scientific">Anthostomella pinea</name>
    <dbReference type="NCBI Taxonomy" id="933095"/>
    <lineage>
        <taxon>Eukaryota</taxon>
        <taxon>Fungi</taxon>
        <taxon>Dikarya</taxon>
        <taxon>Ascomycota</taxon>
        <taxon>Pezizomycotina</taxon>
        <taxon>Sordariomycetes</taxon>
        <taxon>Xylariomycetidae</taxon>
        <taxon>Xylariales</taxon>
        <taxon>Xylariaceae</taxon>
        <taxon>Anthostomella</taxon>
    </lineage>
</organism>
<dbReference type="EMBL" id="CAUWAG010000018">
    <property type="protein sequence ID" value="CAJ2511815.1"/>
    <property type="molecule type" value="Genomic_DNA"/>
</dbReference>
<feature type="compositionally biased region" description="Basic and acidic residues" evidence="2">
    <location>
        <begin position="137"/>
        <end position="170"/>
    </location>
</feature>
<comment type="caution">
    <text evidence="4">The sequence shown here is derived from an EMBL/GenBank/DDBJ whole genome shotgun (WGS) entry which is preliminary data.</text>
</comment>